<dbReference type="GO" id="GO:0005634">
    <property type="term" value="C:nucleus"/>
    <property type="evidence" value="ECO:0007669"/>
    <property type="project" value="UniProtKB-SubCell"/>
</dbReference>
<dbReference type="AlphaFoldDB" id="A0A9P0F6T5"/>
<dbReference type="Proteomes" id="UP001152759">
    <property type="component" value="Chromosome 6"/>
</dbReference>
<organism evidence="7 8">
    <name type="scientific">Bemisia tabaci</name>
    <name type="common">Sweetpotato whitefly</name>
    <name type="synonym">Aleurodes tabaci</name>
    <dbReference type="NCBI Taxonomy" id="7038"/>
    <lineage>
        <taxon>Eukaryota</taxon>
        <taxon>Metazoa</taxon>
        <taxon>Ecdysozoa</taxon>
        <taxon>Arthropoda</taxon>
        <taxon>Hexapoda</taxon>
        <taxon>Insecta</taxon>
        <taxon>Pterygota</taxon>
        <taxon>Neoptera</taxon>
        <taxon>Paraneoptera</taxon>
        <taxon>Hemiptera</taxon>
        <taxon>Sternorrhyncha</taxon>
        <taxon>Aleyrodoidea</taxon>
        <taxon>Aleyrodidae</taxon>
        <taxon>Aleyrodinae</taxon>
        <taxon>Bemisia</taxon>
    </lineage>
</organism>
<evidence type="ECO:0000256" key="2">
    <source>
        <dbReference type="ARBA" id="ARBA00023015"/>
    </source>
</evidence>
<dbReference type="InterPro" id="IPR004827">
    <property type="entry name" value="bZIP"/>
</dbReference>
<keyword evidence="3" id="KW-0804">Transcription</keyword>
<keyword evidence="4" id="KW-0539">Nucleus</keyword>
<dbReference type="PANTHER" id="PTHR19304">
    <property type="entry name" value="CYCLIC-AMP RESPONSE ELEMENT BINDING PROTEIN"/>
    <property type="match status" value="1"/>
</dbReference>
<comment type="subcellular location">
    <subcellularLocation>
        <location evidence="1">Nucleus</location>
    </subcellularLocation>
</comment>
<evidence type="ECO:0000259" key="6">
    <source>
        <dbReference type="PROSITE" id="PS50217"/>
    </source>
</evidence>
<dbReference type="SMART" id="SM00338">
    <property type="entry name" value="BRLZ"/>
    <property type="match status" value="1"/>
</dbReference>
<evidence type="ECO:0000313" key="7">
    <source>
        <dbReference type="EMBL" id="CAH0391491.1"/>
    </source>
</evidence>
<accession>A0A9P0F6T5</accession>
<keyword evidence="2" id="KW-0805">Transcription regulation</keyword>
<dbReference type="Pfam" id="PF00170">
    <property type="entry name" value="bZIP_1"/>
    <property type="match status" value="1"/>
</dbReference>
<evidence type="ECO:0000313" key="8">
    <source>
        <dbReference type="Proteomes" id="UP001152759"/>
    </source>
</evidence>
<evidence type="ECO:0000256" key="5">
    <source>
        <dbReference type="SAM" id="MobiDB-lite"/>
    </source>
</evidence>
<dbReference type="PROSITE" id="PS00036">
    <property type="entry name" value="BZIP_BASIC"/>
    <property type="match status" value="1"/>
</dbReference>
<sequence length="438" mass="47950">MSRQDRNKGSVTALVLDNKQFTSDETPTPTRLIRDCETLGLFDDLQKVNLFEESFRKRVELGPNHQPSSKVSCSNGDDLLTPTIFTASADSASDISMSTVEVEDPILAEETIPEEECHSGGKFGIKETSMTDSDMSDVSSTRTISSNVREGGVIIMENFSGALRPLEEAKLKLKSTLMSKKNLLQSTKSKSIFEDKEKSQSRNSAHSSSDEVDKETMLKRERNRVAAMRSRKKRKTWVEQLEKSAGSMQMINTKLQTEVTCLRAEVAQLKTLLLAHKDCPVTKAMVQDSEAPKSTSPPNLLEQLIPDHFLSQLSQEVSDKEKVNSSKLRVLLQQKLSSNKPVDIAPAPPTSTPVSAISSTTSVPQFSSGTLTPVGAAQSIVVVVKSPNTQEPVKKIALSSCDLDQFIPVIKCNPNAIAVQSEKAGCESYLKKKTKVSS</sequence>
<feature type="compositionally biased region" description="Basic and acidic residues" evidence="5">
    <location>
        <begin position="208"/>
        <end position="224"/>
    </location>
</feature>
<evidence type="ECO:0000256" key="4">
    <source>
        <dbReference type="ARBA" id="ARBA00023242"/>
    </source>
</evidence>
<feature type="domain" description="BZIP" evidence="6">
    <location>
        <begin position="213"/>
        <end position="276"/>
    </location>
</feature>
<feature type="compositionally biased region" description="Low complexity" evidence="5">
    <location>
        <begin position="128"/>
        <end position="139"/>
    </location>
</feature>
<reference evidence="7" key="1">
    <citation type="submission" date="2021-12" db="EMBL/GenBank/DDBJ databases">
        <authorList>
            <person name="King R."/>
        </authorList>
    </citation>
    <scope>NUCLEOTIDE SEQUENCE</scope>
</reference>
<dbReference type="PROSITE" id="PS50217">
    <property type="entry name" value="BZIP"/>
    <property type="match status" value="1"/>
</dbReference>
<gene>
    <name evidence="7" type="ORF">BEMITA_LOCUS10101</name>
</gene>
<dbReference type="KEGG" id="btab:109041413"/>
<evidence type="ECO:0000256" key="1">
    <source>
        <dbReference type="ARBA" id="ARBA00004123"/>
    </source>
</evidence>
<dbReference type="CDD" id="cd14687">
    <property type="entry name" value="bZIP_ATF2"/>
    <property type="match status" value="1"/>
</dbReference>
<dbReference type="InterPro" id="IPR046347">
    <property type="entry name" value="bZIP_sf"/>
</dbReference>
<dbReference type="InterPro" id="IPR051027">
    <property type="entry name" value="bZIP_transcription_factors"/>
</dbReference>
<keyword evidence="8" id="KW-1185">Reference proteome</keyword>
<dbReference type="EMBL" id="OU963867">
    <property type="protein sequence ID" value="CAH0391491.1"/>
    <property type="molecule type" value="Genomic_DNA"/>
</dbReference>
<dbReference type="Gene3D" id="1.20.5.170">
    <property type="match status" value="1"/>
</dbReference>
<dbReference type="GO" id="GO:0003700">
    <property type="term" value="F:DNA-binding transcription factor activity"/>
    <property type="evidence" value="ECO:0007669"/>
    <property type="project" value="InterPro"/>
</dbReference>
<evidence type="ECO:0000256" key="3">
    <source>
        <dbReference type="ARBA" id="ARBA00023163"/>
    </source>
</evidence>
<feature type="region of interest" description="Disordered" evidence="5">
    <location>
        <begin position="189"/>
        <end position="231"/>
    </location>
</feature>
<protein>
    <recommendedName>
        <fullName evidence="6">BZIP domain-containing protein</fullName>
    </recommendedName>
</protein>
<feature type="compositionally biased region" description="Basic and acidic residues" evidence="5">
    <location>
        <begin position="191"/>
        <end position="200"/>
    </location>
</feature>
<feature type="region of interest" description="Disordered" evidence="5">
    <location>
        <begin position="117"/>
        <end position="139"/>
    </location>
</feature>
<dbReference type="SUPFAM" id="SSF57959">
    <property type="entry name" value="Leucine zipper domain"/>
    <property type="match status" value="1"/>
</dbReference>
<name>A0A9P0F6T5_BEMTA</name>
<proteinExistence type="predicted"/>